<dbReference type="Gene3D" id="3.90.230.10">
    <property type="entry name" value="Creatinase/methionine aminopeptidase superfamily"/>
    <property type="match status" value="1"/>
</dbReference>
<dbReference type="SUPFAM" id="SSF55920">
    <property type="entry name" value="Creatinase/aminopeptidase"/>
    <property type="match status" value="1"/>
</dbReference>
<comment type="caution">
    <text evidence="5">The sequence shown here is derived from an EMBL/GenBank/DDBJ whole genome shotgun (WGS) entry which is preliminary data.</text>
</comment>
<sequence length="407" mass="44334">MPALRRSSSVSFFGPSSDTDEVAEGVNFYPVCSVCPTMSNAFAERTRRSQQRLETADADALVLFPSTNLFYVSGFDEHPAERHLFLFVPKDGDPAFVVPDMYGEQIAEESWVSDVRTWSDGDDPLSLVKDVADDFDLHGGRILVDDTMWALFTQDLRRALPDATFGLASEVLEPLRMRKDDAEIEALRTAGAVADRASVEIRELGEDAVGMTETELAAEIESRLADAGGDDPAFGTIVGSGPNGAKPHHGHGDRKIEYGDPVVLDFGAFVGGYPGDQTRTVVFAGDPPEEYERVHRAVLEAEQAGVEAAKPGVTAESVDRAAREVIESYGYGEEFIHRTGHGVGLDVHEGPYIVEGNELELEPGMVFSVEPGIYHPGEFGVRIEDLVVVTEDGCERLNDSPRTWQAL</sequence>
<evidence type="ECO:0000313" key="6">
    <source>
        <dbReference type="Proteomes" id="UP000003751"/>
    </source>
</evidence>
<dbReference type="PANTHER" id="PTHR46112:SF3">
    <property type="entry name" value="AMINOPEPTIDASE YPDF"/>
    <property type="match status" value="1"/>
</dbReference>
<dbReference type="PATRIC" id="fig|797209.4.peg.2639"/>
<dbReference type="CDD" id="cd01092">
    <property type="entry name" value="APP-like"/>
    <property type="match status" value="1"/>
</dbReference>
<dbReference type="InterPro" id="IPR000587">
    <property type="entry name" value="Creatinase_N"/>
</dbReference>
<dbReference type="eggNOG" id="arCOG01000">
    <property type="taxonomic scope" value="Archaea"/>
</dbReference>
<evidence type="ECO:0000259" key="4">
    <source>
        <dbReference type="Pfam" id="PF01321"/>
    </source>
</evidence>
<gene>
    <name evidence="5" type="ORF">ZOD2009_13406</name>
</gene>
<dbReference type="PANTHER" id="PTHR46112">
    <property type="entry name" value="AMINOPEPTIDASE"/>
    <property type="match status" value="1"/>
</dbReference>
<dbReference type="InterPro" id="IPR000994">
    <property type="entry name" value="Pept_M24"/>
</dbReference>
<dbReference type="Gene3D" id="3.40.350.10">
    <property type="entry name" value="Creatinase/prolidase N-terminal domain"/>
    <property type="match status" value="1"/>
</dbReference>
<dbReference type="InterPro" id="IPR001131">
    <property type="entry name" value="Peptidase_M24B_aminopep-P_CS"/>
</dbReference>
<dbReference type="OrthoDB" id="1346at2157"/>
<proteinExistence type="predicted"/>
<reference evidence="5 6" key="1">
    <citation type="journal article" date="2014" name="ISME J.">
        <title>Trehalose/2-sulfotrehalose biosynthesis and glycine-betaine uptake are widely spread mechanisms for osmoadaptation in the Halobacteriales.</title>
        <authorList>
            <person name="Youssef N.H."/>
            <person name="Savage-Ashlock K.N."/>
            <person name="McCully A.L."/>
            <person name="Luedtke B."/>
            <person name="Shaw E.I."/>
            <person name="Hoff W.D."/>
            <person name="Elshahed M.S."/>
        </authorList>
    </citation>
    <scope>NUCLEOTIDE SEQUENCE [LARGE SCALE GENOMIC DNA]</scope>
    <source>
        <strain evidence="5 6">DX253</strain>
    </source>
</reference>
<dbReference type="PRINTS" id="PR00599">
    <property type="entry name" value="MAPEPTIDASE"/>
</dbReference>
<organism evidence="5 6">
    <name type="scientific">Haladaptatus paucihalophilus DX253</name>
    <dbReference type="NCBI Taxonomy" id="797209"/>
    <lineage>
        <taxon>Archaea</taxon>
        <taxon>Methanobacteriati</taxon>
        <taxon>Methanobacteriota</taxon>
        <taxon>Stenosarchaea group</taxon>
        <taxon>Halobacteria</taxon>
        <taxon>Halobacteriales</taxon>
        <taxon>Haladaptataceae</taxon>
        <taxon>Haladaptatus</taxon>
    </lineage>
</organism>
<dbReference type="GO" id="GO:0016787">
    <property type="term" value="F:hydrolase activity"/>
    <property type="evidence" value="ECO:0007669"/>
    <property type="project" value="UniProtKB-KW"/>
</dbReference>
<dbReference type="InterPro" id="IPR001714">
    <property type="entry name" value="Pept_M24_MAP"/>
</dbReference>
<dbReference type="Pfam" id="PF00557">
    <property type="entry name" value="Peptidase_M24"/>
    <property type="match status" value="1"/>
</dbReference>
<feature type="domain" description="Peptidase M24" evidence="3">
    <location>
        <begin position="185"/>
        <end position="391"/>
    </location>
</feature>
<dbReference type="InterPro" id="IPR029149">
    <property type="entry name" value="Creatin/AminoP/Spt16_N"/>
</dbReference>
<dbReference type="AlphaFoldDB" id="E7QV45"/>
<dbReference type="InterPro" id="IPR050659">
    <property type="entry name" value="Peptidase_M24B"/>
</dbReference>
<evidence type="ECO:0000256" key="1">
    <source>
        <dbReference type="ARBA" id="ARBA00022723"/>
    </source>
</evidence>
<dbReference type="EMBL" id="AEMG01000013">
    <property type="protein sequence ID" value="EFW91563.1"/>
    <property type="molecule type" value="Genomic_DNA"/>
</dbReference>
<keyword evidence="2" id="KW-0378">Hydrolase</keyword>
<feature type="domain" description="Creatinase N-terminal" evidence="4">
    <location>
        <begin position="45"/>
        <end position="177"/>
    </location>
</feature>
<evidence type="ECO:0000259" key="3">
    <source>
        <dbReference type="Pfam" id="PF00557"/>
    </source>
</evidence>
<dbReference type="STRING" id="797209.GCA_000376445_03808"/>
<dbReference type="InterPro" id="IPR036005">
    <property type="entry name" value="Creatinase/aminopeptidase-like"/>
</dbReference>
<dbReference type="Pfam" id="PF01321">
    <property type="entry name" value="Creatinase_N"/>
    <property type="match status" value="1"/>
</dbReference>
<evidence type="ECO:0000256" key="2">
    <source>
        <dbReference type="ARBA" id="ARBA00022801"/>
    </source>
</evidence>
<dbReference type="Proteomes" id="UP000003751">
    <property type="component" value="Unassembled WGS sequence"/>
</dbReference>
<dbReference type="PROSITE" id="PS00491">
    <property type="entry name" value="PROLINE_PEPTIDASE"/>
    <property type="match status" value="1"/>
</dbReference>
<name>E7QV45_HALPU</name>
<evidence type="ECO:0000313" key="5">
    <source>
        <dbReference type="EMBL" id="EFW91563.1"/>
    </source>
</evidence>
<protein>
    <submittedName>
        <fullName evidence="5">Peptidase M24</fullName>
    </submittedName>
</protein>
<keyword evidence="1" id="KW-0479">Metal-binding</keyword>
<accession>E7QV45</accession>
<dbReference type="SUPFAM" id="SSF53092">
    <property type="entry name" value="Creatinase/prolidase N-terminal domain"/>
    <property type="match status" value="1"/>
</dbReference>
<dbReference type="GO" id="GO:0046872">
    <property type="term" value="F:metal ion binding"/>
    <property type="evidence" value="ECO:0007669"/>
    <property type="project" value="UniProtKB-KW"/>
</dbReference>